<evidence type="ECO:0000313" key="3">
    <source>
        <dbReference type="EMBL" id="TFJ81229.1"/>
    </source>
</evidence>
<feature type="compositionally biased region" description="Polar residues" evidence="1">
    <location>
        <begin position="93"/>
        <end position="107"/>
    </location>
</feature>
<dbReference type="AlphaFoldDB" id="A0A4D9CXE1"/>
<dbReference type="InterPro" id="IPR009040">
    <property type="entry name" value="Ferritin-like_diiron"/>
</dbReference>
<dbReference type="Gene3D" id="1.20.1260.10">
    <property type="match status" value="1"/>
</dbReference>
<dbReference type="InterPro" id="IPR009078">
    <property type="entry name" value="Ferritin-like_SF"/>
</dbReference>
<dbReference type="Proteomes" id="UP000355283">
    <property type="component" value="Unassembled WGS sequence"/>
</dbReference>
<evidence type="ECO:0000259" key="2">
    <source>
        <dbReference type="PROSITE" id="PS50905"/>
    </source>
</evidence>
<dbReference type="OrthoDB" id="186462at2759"/>
<dbReference type="InterPro" id="IPR012347">
    <property type="entry name" value="Ferritin-like"/>
</dbReference>
<sequence length="236" mass="27196">MWRGSSTAISRRIFKLLNDQGNREFENSLTYTAFSHWFDYNELPGSASWCKTQAQEERGHALKILEHLTSRRIEDDVTGSEWEAQEAERLQNVRGTNSNGDVPTESSEASEREPDLGKLRSEAAPQKGKTFHWEQVPNIVLDVKGPFTTTFSDPIAIWRKALEQERYNSRKIFQIMAAARETQDYVTESLLMSYYIPEQLGEENAVEEVLSNTLLVMKRGPEFYYELDRSLPSKPH</sequence>
<dbReference type="InterPro" id="IPR008331">
    <property type="entry name" value="Ferritin_DPS_dom"/>
</dbReference>
<name>A0A4D9CXE1_9STRA</name>
<dbReference type="SUPFAM" id="SSF47240">
    <property type="entry name" value="Ferritin-like"/>
    <property type="match status" value="1"/>
</dbReference>
<comment type="caution">
    <text evidence="3">The sequence shown here is derived from an EMBL/GenBank/DDBJ whole genome shotgun (WGS) entry which is preliminary data.</text>
</comment>
<evidence type="ECO:0000256" key="1">
    <source>
        <dbReference type="SAM" id="MobiDB-lite"/>
    </source>
</evidence>
<gene>
    <name evidence="3" type="ORF">NSK_007446</name>
</gene>
<organism evidence="3 4">
    <name type="scientific">Nannochloropsis salina CCMP1776</name>
    <dbReference type="NCBI Taxonomy" id="1027361"/>
    <lineage>
        <taxon>Eukaryota</taxon>
        <taxon>Sar</taxon>
        <taxon>Stramenopiles</taxon>
        <taxon>Ochrophyta</taxon>
        <taxon>Eustigmatophyceae</taxon>
        <taxon>Eustigmatales</taxon>
        <taxon>Monodopsidaceae</taxon>
        <taxon>Microchloropsis</taxon>
        <taxon>Microchloropsis salina</taxon>
    </lineage>
</organism>
<keyword evidence="4" id="KW-1185">Reference proteome</keyword>
<proteinExistence type="predicted"/>
<feature type="region of interest" description="Disordered" evidence="1">
    <location>
        <begin position="89"/>
        <end position="117"/>
    </location>
</feature>
<feature type="domain" description="Ferritin-like diiron" evidence="2">
    <location>
        <begin position="7"/>
        <end position="217"/>
    </location>
</feature>
<dbReference type="PROSITE" id="PS50905">
    <property type="entry name" value="FERRITIN_LIKE"/>
    <property type="match status" value="1"/>
</dbReference>
<reference evidence="3 4" key="1">
    <citation type="submission" date="2019-01" db="EMBL/GenBank/DDBJ databases">
        <title>Nuclear Genome Assembly of the Microalgal Biofuel strain Nannochloropsis salina CCMP1776.</title>
        <authorList>
            <person name="Hovde B."/>
        </authorList>
    </citation>
    <scope>NUCLEOTIDE SEQUENCE [LARGE SCALE GENOMIC DNA]</scope>
    <source>
        <strain evidence="3 4">CCMP1776</strain>
    </source>
</reference>
<dbReference type="GO" id="GO:0008199">
    <property type="term" value="F:ferric iron binding"/>
    <property type="evidence" value="ECO:0007669"/>
    <property type="project" value="InterPro"/>
</dbReference>
<dbReference type="EMBL" id="SDOX01000131">
    <property type="protein sequence ID" value="TFJ81229.1"/>
    <property type="molecule type" value="Genomic_DNA"/>
</dbReference>
<protein>
    <recommendedName>
        <fullName evidence="2">Ferritin-like diiron domain-containing protein</fullName>
    </recommendedName>
</protein>
<dbReference type="Pfam" id="PF00210">
    <property type="entry name" value="Ferritin"/>
    <property type="match status" value="2"/>
</dbReference>
<evidence type="ECO:0000313" key="4">
    <source>
        <dbReference type="Proteomes" id="UP000355283"/>
    </source>
</evidence>
<accession>A0A4D9CXE1</accession>